<protein>
    <submittedName>
        <fullName evidence="1">Uncharacterized protein</fullName>
    </submittedName>
</protein>
<dbReference type="EMBL" id="CP090041">
    <property type="protein sequence ID" value="UPL04262.1"/>
    <property type="molecule type" value="Genomic_DNA"/>
</dbReference>
<keyword evidence="2" id="KW-1185">Reference proteome</keyword>
<dbReference type="Proteomes" id="UP000830768">
    <property type="component" value="Chromosome 13"/>
</dbReference>
<accession>A0ACD3ZSU8</accession>
<reference evidence="1" key="1">
    <citation type="submission" date="2021-11" db="EMBL/GenBank/DDBJ databases">
        <title>Fusarium solani-melongenae Genome sequencing and assembly.</title>
        <authorList>
            <person name="Xie S."/>
            <person name="Huang L."/>
            <person name="Zhang X."/>
        </authorList>
    </citation>
    <scope>NUCLEOTIDE SEQUENCE</scope>
    <source>
        <strain evidence="1">CRI 24-3</strain>
    </source>
</reference>
<sequence length="674" mass="76851">MPDFDCYCAFCGVILNSSLEIGSRDPEAVSRREERLQRKLEGLLDSDDESDYDYDRWEEDHRYDPELVSRESLGWLGELSCIGLNADALEEDRTFFADAEPYDDFIQTNQKTQKFNGRFSNQAFNVMLTALSYFEVDSKGPPVFPFHQVCYEIFERAMAFTNGSLSVDGNLLYHVMAGLAGHYLCHLDIEYGPMSGIDHCWVSKPGEEFTVTDPNDVDEFYDDLREELASGSFQISPEAILLGYANPDSDPFSNLPNELIREISSLIPYKTLLSLRSASRPFYHDTLSNTFWKSRITSDMPWLWDLTPFGEILTTQIDYMKLYGWLEFVTKPQFGVEPPFLAMANRRRIWQPCMELARHCQEVRRPQYATEPEPQIVEQARLHTLFKVAPIQVQQQGRTRRATRVTTSSMIWLYSWGDLEKCRFGGCFIESFWNADGLLTGLGVVFGSDRRILGAETGEKDVARIGGNDWISQISDGVISRIGILEAPIPEAEPCLYWDQPGPLAQRLLWAPSVPRLWQNSRLKITPIFPLGLTEKHLEESLNPYHTLAWAEKQPELTKICRVSAYTPGDVADATEKPIMGLRSEFSEGHDYQRKRYIGHGRDWPEDEMMHMELNGADGERIVEIGVPKSEVLNGLMENQDRRIGERFGSQKTTTSKASQQRLGTTAALVSRDP</sequence>
<evidence type="ECO:0000313" key="2">
    <source>
        <dbReference type="Proteomes" id="UP000830768"/>
    </source>
</evidence>
<gene>
    <name evidence="1" type="ORF">LCI18_015196</name>
</gene>
<name>A0ACD3ZSU8_FUSSC</name>
<organism evidence="1 2">
    <name type="scientific">Fusarium solani subsp. cucurbitae</name>
    <name type="common">Neocosmosporum cucurbitae</name>
    <dbReference type="NCBI Taxonomy" id="2747967"/>
    <lineage>
        <taxon>Eukaryota</taxon>
        <taxon>Fungi</taxon>
        <taxon>Dikarya</taxon>
        <taxon>Ascomycota</taxon>
        <taxon>Pezizomycotina</taxon>
        <taxon>Sordariomycetes</taxon>
        <taxon>Hypocreomycetidae</taxon>
        <taxon>Hypocreales</taxon>
        <taxon>Nectriaceae</taxon>
        <taxon>Fusarium</taxon>
        <taxon>Fusarium solani species complex</taxon>
    </lineage>
</organism>
<proteinExistence type="predicted"/>
<evidence type="ECO:0000313" key="1">
    <source>
        <dbReference type="EMBL" id="UPL04262.1"/>
    </source>
</evidence>